<dbReference type="Proteomes" id="UP000887013">
    <property type="component" value="Unassembled WGS sequence"/>
</dbReference>
<sequence>MALVALHPIFNQSINCLCCPTSRINQLHEGKIHVKFFADTKKGFIGELLPLEFGNLLFIEFGGRKDIGSTYTMKV</sequence>
<reference evidence="1" key="1">
    <citation type="submission" date="2020-08" db="EMBL/GenBank/DDBJ databases">
        <title>Multicomponent nature underlies the extraordinary mechanical properties of spider dragline silk.</title>
        <authorList>
            <person name="Kono N."/>
            <person name="Nakamura H."/>
            <person name="Mori M."/>
            <person name="Yoshida Y."/>
            <person name="Ohtoshi R."/>
            <person name="Malay A.D."/>
            <person name="Moran D.A.P."/>
            <person name="Tomita M."/>
            <person name="Numata K."/>
            <person name="Arakawa K."/>
        </authorList>
    </citation>
    <scope>NUCLEOTIDE SEQUENCE</scope>
</reference>
<name>A0A8X6U1C1_NEPPI</name>
<protein>
    <submittedName>
        <fullName evidence="1">Uncharacterized protein</fullName>
    </submittedName>
</protein>
<dbReference type="AlphaFoldDB" id="A0A8X6U1C1"/>
<organism evidence="1 2">
    <name type="scientific">Nephila pilipes</name>
    <name type="common">Giant wood spider</name>
    <name type="synonym">Nephila maculata</name>
    <dbReference type="NCBI Taxonomy" id="299642"/>
    <lineage>
        <taxon>Eukaryota</taxon>
        <taxon>Metazoa</taxon>
        <taxon>Ecdysozoa</taxon>
        <taxon>Arthropoda</taxon>
        <taxon>Chelicerata</taxon>
        <taxon>Arachnida</taxon>
        <taxon>Araneae</taxon>
        <taxon>Araneomorphae</taxon>
        <taxon>Entelegynae</taxon>
        <taxon>Araneoidea</taxon>
        <taxon>Nephilidae</taxon>
        <taxon>Nephila</taxon>
    </lineage>
</organism>
<keyword evidence="2" id="KW-1185">Reference proteome</keyword>
<gene>
    <name evidence="1" type="ORF">NPIL_673041</name>
</gene>
<comment type="caution">
    <text evidence="1">The sequence shown here is derived from an EMBL/GenBank/DDBJ whole genome shotgun (WGS) entry which is preliminary data.</text>
</comment>
<proteinExistence type="predicted"/>
<accession>A0A8X6U1C1</accession>
<dbReference type="EMBL" id="BMAW01022841">
    <property type="protein sequence ID" value="GFT79768.1"/>
    <property type="molecule type" value="Genomic_DNA"/>
</dbReference>
<evidence type="ECO:0000313" key="2">
    <source>
        <dbReference type="Proteomes" id="UP000887013"/>
    </source>
</evidence>
<evidence type="ECO:0000313" key="1">
    <source>
        <dbReference type="EMBL" id="GFT79768.1"/>
    </source>
</evidence>